<name>A0ABZ0Q9D7_9VIBR</name>
<sequence>MLQEFNLNHKPLIQSVRSELSWWRTWSNSSGLTCA</sequence>
<proteinExistence type="predicted"/>
<dbReference type="Proteomes" id="UP001304071">
    <property type="component" value="Chromosome 1"/>
</dbReference>
<protein>
    <submittedName>
        <fullName evidence="1">Trp operon leader peptide</fullName>
    </submittedName>
</protein>
<keyword evidence="2" id="KW-1185">Reference proteome</keyword>
<organism evidence="1 2">
    <name type="scientific">Vibrio porteresiae DSM 19223</name>
    <dbReference type="NCBI Taxonomy" id="1123496"/>
    <lineage>
        <taxon>Bacteria</taxon>
        <taxon>Pseudomonadati</taxon>
        <taxon>Pseudomonadota</taxon>
        <taxon>Gammaproteobacteria</taxon>
        <taxon>Vibrionales</taxon>
        <taxon>Vibrionaceae</taxon>
        <taxon>Vibrio</taxon>
    </lineage>
</organism>
<dbReference type="InterPro" id="IPR012639">
    <property type="entry name" value="Trp_leader2"/>
</dbReference>
<reference evidence="1 2" key="1">
    <citation type="submission" date="2023-11" db="EMBL/GenBank/DDBJ databases">
        <title>Plant-associative lifestyle of Vibrio porteresiae and its evolutionary dynamics.</title>
        <authorList>
            <person name="Rameshkumar N."/>
            <person name="Kirti K."/>
        </authorList>
    </citation>
    <scope>NUCLEOTIDE SEQUENCE [LARGE SCALE GENOMIC DNA]</scope>
    <source>
        <strain evidence="1 2">MSSRF30</strain>
    </source>
</reference>
<accession>A0ABZ0Q9D7</accession>
<dbReference type="Pfam" id="PF08056">
    <property type="entry name" value="Trp_leader2"/>
    <property type="match status" value="1"/>
</dbReference>
<dbReference type="EMBL" id="CP138203">
    <property type="protein sequence ID" value="WPC73059.1"/>
    <property type="molecule type" value="Genomic_DNA"/>
</dbReference>
<evidence type="ECO:0000313" key="1">
    <source>
        <dbReference type="EMBL" id="WPC73059.1"/>
    </source>
</evidence>
<gene>
    <name evidence="1" type="ORF">R8Z52_13145</name>
</gene>
<evidence type="ECO:0000313" key="2">
    <source>
        <dbReference type="Proteomes" id="UP001304071"/>
    </source>
</evidence>